<protein>
    <submittedName>
        <fullName evidence="4">Transglutaminase-like superfamily protein</fullName>
    </submittedName>
</protein>
<feature type="transmembrane region" description="Helical" evidence="1">
    <location>
        <begin position="669"/>
        <end position="692"/>
    </location>
</feature>
<accession>A0A1I7HZZ0</accession>
<dbReference type="OrthoDB" id="8595007at2"/>
<feature type="transmembrane region" description="Helical" evidence="1">
    <location>
        <begin position="713"/>
        <end position="733"/>
    </location>
</feature>
<dbReference type="Pfam" id="PF10754">
    <property type="entry name" value="DUF2569"/>
    <property type="match status" value="1"/>
</dbReference>
<dbReference type="STRING" id="388950.GCA_001611675_01733"/>
<sequence>MTHFYTPNKLKMLALTFLLLLLLGQQASFAAPKNVSVKPEPTWIKKLPARTQTSINPNNVNGGFHYLLLNTQFEVARQEVYYHNVYKFTTEEGVQSYSELRLNFDPNHEQLQLHKVLVWRNGKAIDKLNLSKVKVLQREQGMDRGIYDESLTAVLVLEDVRVGDILEYACTIKGGNPVFGGKFFNAFNLQGYDPMDEMLVHIVAPQHRKINYKLHLTKKKPSITTADGNTTYTWHLKDLPATVVDDETPSWYDPYPGVYVSEFKSWQEVVAWALPLYEGYGKPGKALQAKIDSIKCTYGSDEKRLEEALRFVQDEVRYLGYEAGIGGFKPRAPSEVYASRFGDCKDKALLLCTMLRQMGITAYPALVNSTYQKQIENQLPSPYAFNHCIVQVQLLGGQTYWYDATISKQRGDFKNIYLPNYGKALVLAPTTKALATVTSPAADFPHVSAQEIYHIKAIDKPVMLEVRTEYSGSEADYQRSNFATTSLQDIEKSYLNFYANQYPDIEKAADIAFEDWEANNTFTVIEKYTIDNFWAAQADNAEVVEAWFTPQVLQGYIRQPKTSKRTMPLALSYPLHVEQKITVLLPEAWPIANEQKAIEDDAFFFQKTVSYGTTGTELTLHYTYQSHQDFVEAAGTAKYLSNQKELLNELSYGLTYNQTLASSGTDSQFSWGVLLLAVLLLAGFSFGAYRLYFWDPSPVPGYSLLDKQSIGGWLILPMIGLALTPLRIVVSLFTDDFFNKAVWTALLDASSGAYSPAMAGVLGMELVVNIAFIVLSALLFILAVKQRTSVPKLMVAYYAFNLVFILLDVALVSLLNVPLGNSGETAGEVARAVIGAAIWIPYFTLSTRVKATFVVQLQPVLPEEEYIPAPSGEEEQVHA</sequence>
<dbReference type="Gene3D" id="2.60.40.3140">
    <property type="match status" value="1"/>
</dbReference>
<dbReference type="InterPro" id="IPR024618">
    <property type="entry name" value="DUF3857"/>
</dbReference>
<name>A0A1I7HZZ0_9BACT</name>
<dbReference type="Pfam" id="PF12969">
    <property type="entry name" value="DUF3857"/>
    <property type="match status" value="1"/>
</dbReference>
<organism evidence="4 5">
    <name type="scientific">Pontibacter akesuensis</name>
    <dbReference type="NCBI Taxonomy" id="388950"/>
    <lineage>
        <taxon>Bacteria</taxon>
        <taxon>Pseudomonadati</taxon>
        <taxon>Bacteroidota</taxon>
        <taxon>Cytophagia</taxon>
        <taxon>Cytophagales</taxon>
        <taxon>Hymenobacteraceae</taxon>
        <taxon>Pontibacter</taxon>
    </lineage>
</organism>
<feature type="chain" id="PRO_5010371515" evidence="2">
    <location>
        <begin position="31"/>
        <end position="879"/>
    </location>
</feature>
<keyword evidence="1" id="KW-0812">Transmembrane</keyword>
<feature type="signal peptide" evidence="2">
    <location>
        <begin position="1"/>
        <end position="30"/>
    </location>
</feature>
<feature type="transmembrane region" description="Helical" evidence="1">
    <location>
        <begin position="795"/>
        <end position="817"/>
    </location>
</feature>
<evidence type="ECO:0000259" key="3">
    <source>
        <dbReference type="Pfam" id="PF12969"/>
    </source>
</evidence>
<proteinExistence type="predicted"/>
<dbReference type="InterPro" id="IPR038765">
    <property type="entry name" value="Papain-like_cys_pep_sf"/>
</dbReference>
<dbReference type="EMBL" id="FPCA01000002">
    <property type="protein sequence ID" value="SFU66292.1"/>
    <property type="molecule type" value="Genomic_DNA"/>
</dbReference>
<keyword evidence="2" id="KW-0732">Signal</keyword>
<dbReference type="RefSeq" id="WP_068837772.1">
    <property type="nucleotide sequence ID" value="NZ_BMXC01000002.1"/>
</dbReference>
<keyword evidence="5" id="KW-1185">Reference proteome</keyword>
<gene>
    <name evidence="4" type="ORF">SAMN04487941_1810</name>
</gene>
<dbReference type="Gene3D" id="3.10.620.30">
    <property type="match status" value="1"/>
</dbReference>
<evidence type="ECO:0000256" key="1">
    <source>
        <dbReference type="SAM" id="Phobius"/>
    </source>
</evidence>
<dbReference type="InterPro" id="IPR019690">
    <property type="entry name" value="DUF2569"/>
</dbReference>
<evidence type="ECO:0000313" key="4">
    <source>
        <dbReference type="EMBL" id="SFU66292.1"/>
    </source>
</evidence>
<evidence type="ECO:0000313" key="5">
    <source>
        <dbReference type="Proteomes" id="UP000182491"/>
    </source>
</evidence>
<keyword evidence="1" id="KW-0472">Membrane</keyword>
<keyword evidence="1" id="KW-1133">Transmembrane helix</keyword>
<feature type="transmembrane region" description="Helical" evidence="1">
    <location>
        <begin position="829"/>
        <end position="845"/>
    </location>
</feature>
<feature type="domain" description="DUF3857" evidence="3">
    <location>
        <begin position="77"/>
        <end position="241"/>
    </location>
</feature>
<reference evidence="5" key="1">
    <citation type="submission" date="2016-10" db="EMBL/GenBank/DDBJ databases">
        <authorList>
            <person name="Varghese N."/>
        </authorList>
    </citation>
    <scope>NUCLEOTIDE SEQUENCE [LARGE SCALE GENOMIC DNA]</scope>
    <source>
        <strain evidence="5">DSM 18820</strain>
    </source>
</reference>
<dbReference type="Proteomes" id="UP000182491">
    <property type="component" value="Unassembled WGS sequence"/>
</dbReference>
<dbReference type="AlphaFoldDB" id="A0A1I7HZZ0"/>
<feature type="transmembrane region" description="Helical" evidence="1">
    <location>
        <begin position="753"/>
        <end position="783"/>
    </location>
</feature>
<evidence type="ECO:0000256" key="2">
    <source>
        <dbReference type="SAM" id="SignalP"/>
    </source>
</evidence>
<dbReference type="SUPFAM" id="SSF54001">
    <property type="entry name" value="Cysteine proteinases"/>
    <property type="match status" value="1"/>
</dbReference>